<keyword evidence="4" id="KW-1185">Reference proteome</keyword>
<dbReference type="InterPro" id="IPR019546">
    <property type="entry name" value="TAT_signal_bac_arc"/>
</dbReference>
<feature type="domain" description="Rv2525c-like glycoside hydrolase-like" evidence="2">
    <location>
        <begin position="57"/>
        <end position="111"/>
    </location>
</feature>
<organism evidence="3 4">
    <name type="scientific">Corynebacterium camporealensis</name>
    <dbReference type="NCBI Taxonomy" id="161896"/>
    <lineage>
        <taxon>Bacteria</taxon>
        <taxon>Bacillati</taxon>
        <taxon>Actinomycetota</taxon>
        <taxon>Actinomycetes</taxon>
        <taxon>Mycobacteriales</taxon>
        <taxon>Corynebacteriaceae</taxon>
        <taxon>Corynebacterium</taxon>
    </lineage>
</organism>
<dbReference type="PROSITE" id="PS51318">
    <property type="entry name" value="TAT"/>
    <property type="match status" value="1"/>
</dbReference>
<dbReference type="Pfam" id="PF08924">
    <property type="entry name" value="Rv2525c_GlyHyd-like"/>
    <property type="match status" value="1"/>
</dbReference>
<dbReference type="InterPro" id="IPR006311">
    <property type="entry name" value="TAT_signal"/>
</dbReference>
<feature type="compositionally biased region" description="Basic residues" evidence="1">
    <location>
        <begin position="220"/>
        <end position="233"/>
    </location>
</feature>
<dbReference type="EMBL" id="CP011311">
    <property type="protein sequence ID" value="AKE38703.1"/>
    <property type="molecule type" value="Genomic_DNA"/>
</dbReference>
<accession>A0A0F6QXJ0</accession>
<dbReference type="KEGG" id="ccj:UL81_03635"/>
<evidence type="ECO:0000313" key="4">
    <source>
        <dbReference type="Proteomes" id="UP000033566"/>
    </source>
</evidence>
<reference evidence="3 4" key="1">
    <citation type="journal article" date="2015" name="Genome Announc.">
        <title>Complete Genome Sequence of Corynebacterium camporealensis DSM 44610, Isolated from the Milk of a Manchega Sheep with Subclinical Mastitis.</title>
        <authorList>
            <person name="Ruckert C."/>
            <person name="Albersmeier A."/>
            <person name="Winkler A."/>
            <person name="Tauch A."/>
        </authorList>
    </citation>
    <scope>NUCLEOTIDE SEQUENCE [LARGE SCALE GENOMIC DNA]</scope>
    <source>
        <strain evidence="3 4">DSM 44610</strain>
    </source>
</reference>
<evidence type="ECO:0000256" key="1">
    <source>
        <dbReference type="SAM" id="MobiDB-lite"/>
    </source>
</evidence>
<dbReference type="InterPro" id="IPR015020">
    <property type="entry name" value="Rv2525c-like_Glyco_Hydro-like"/>
</dbReference>
<dbReference type="HOGENOM" id="CLU_887710_0_0_11"/>
<dbReference type="AlphaFoldDB" id="A0A0F6QXJ0"/>
<feature type="compositionally biased region" description="Pro residues" evidence="1">
    <location>
        <begin position="208"/>
        <end position="218"/>
    </location>
</feature>
<dbReference type="Proteomes" id="UP000033566">
    <property type="component" value="Chromosome"/>
</dbReference>
<evidence type="ECO:0000259" key="2">
    <source>
        <dbReference type="Pfam" id="PF08924"/>
    </source>
</evidence>
<name>A0A0F6QXJ0_9CORY</name>
<dbReference type="PATRIC" id="fig|161896.4.peg.714"/>
<sequence length="313" mass="33725">MTDDKHILSRRSILKAAGIALAAGAVGSSALPRVHAQNRVLGTVINYAAGVPSAASVKAVGHVGAVRYVSQPRPGTESWMTGKPVKLNETRDFAAQGLYTASVYQYGKGTPPTGCAVPPERPSTRRRPSPCTPPPAVRPECPSTSPSTTTSRALSTPTRSSRTSPPSKQPARPRATAWDLRQLQHHRLGDRRRPRRLLLAAQLGLGRPHPPADPPAPSPHRQRHRRRRARGHQQRLPGQLGPMAARRGSPSRAAPAGKQPAGADTGDRHPVGRGPFQHPGHQHQRLVRLRRTNQAGRRHRRPARAAPTLAEGA</sequence>
<proteinExistence type="predicted"/>
<dbReference type="Gene3D" id="3.20.20.80">
    <property type="entry name" value="Glycosidases"/>
    <property type="match status" value="1"/>
</dbReference>
<feature type="compositionally biased region" description="Basic residues" evidence="1">
    <location>
        <begin position="280"/>
        <end position="303"/>
    </location>
</feature>
<feature type="compositionally biased region" description="Low complexity" evidence="1">
    <location>
        <begin position="138"/>
        <end position="166"/>
    </location>
</feature>
<gene>
    <name evidence="3" type="ORF">UL81_03635</name>
</gene>
<protein>
    <recommendedName>
        <fullName evidence="2">Rv2525c-like glycoside hydrolase-like domain-containing protein</fullName>
    </recommendedName>
</protein>
<feature type="compositionally biased region" description="Low complexity" evidence="1">
    <location>
        <begin position="244"/>
        <end position="257"/>
    </location>
</feature>
<feature type="region of interest" description="Disordered" evidence="1">
    <location>
        <begin position="204"/>
        <end position="313"/>
    </location>
</feature>
<dbReference type="NCBIfam" id="TIGR01409">
    <property type="entry name" value="TAT_signal_seq"/>
    <property type="match status" value="1"/>
</dbReference>
<feature type="region of interest" description="Disordered" evidence="1">
    <location>
        <begin position="109"/>
        <end position="179"/>
    </location>
</feature>
<evidence type="ECO:0000313" key="3">
    <source>
        <dbReference type="EMBL" id="AKE38703.1"/>
    </source>
</evidence>
<dbReference type="STRING" id="161896.UL81_03635"/>
<feature type="compositionally biased region" description="Low complexity" evidence="1">
    <location>
        <begin position="304"/>
        <end position="313"/>
    </location>
</feature>